<reference evidence="7 8" key="1">
    <citation type="submission" date="2020-08" db="EMBL/GenBank/DDBJ databases">
        <title>Sequencing the genomes of 1000 actinobacteria strains.</title>
        <authorList>
            <person name="Klenk H.-P."/>
        </authorList>
    </citation>
    <scope>NUCLEOTIDE SEQUENCE [LARGE SCALE GENOMIC DNA]</scope>
    <source>
        <strain evidence="7 8">DSM 45582</strain>
    </source>
</reference>
<dbReference type="Gene3D" id="1.20.1250.20">
    <property type="entry name" value="MFS general substrate transporter like domains"/>
    <property type="match status" value="1"/>
</dbReference>
<keyword evidence="8" id="KW-1185">Reference proteome</keyword>
<keyword evidence="3 5" id="KW-1133">Transmembrane helix</keyword>
<evidence type="ECO:0000256" key="2">
    <source>
        <dbReference type="ARBA" id="ARBA00022692"/>
    </source>
</evidence>
<organism evidence="7 8">
    <name type="scientific">Saccharopolyspora gloriosae</name>
    <dbReference type="NCBI Taxonomy" id="455344"/>
    <lineage>
        <taxon>Bacteria</taxon>
        <taxon>Bacillati</taxon>
        <taxon>Actinomycetota</taxon>
        <taxon>Actinomycetes</taxon>
        <taxon>Pseudonocardiales</taxon>
        <taxon>Pseudonocardiaceae</taxon>
        <taxon>Saccharopolyspora</taxon>
    </lineage>
</organism>
<feature type="transmembrane region" description="Helical" evidence="5">
    <location>
        <begin position="132"/>
        <end position="153"/>
    </location>
</feature>
<evidence type="ECO:0000256" key="3">
    <source>
        <dbReference type="ARBA" id="ARBA00022989"/>
    </source>
</evidence>
<dbReference type="SUPFAM" id="SSF103473">
    <property type="entry name" value="MFS general substrate transporter"/>
    <property type="match status" value="1"/>
</dbReference>
<dbReference type="Proteomes" id="UP000580474">
    <property type="component" value="Unassembled WGS sequence"/>
</dbReference>
<dbReference type="InterPro" id="IPR011701">
    <property type="entry name" value="MFS"/>
</dbReference>
<evidence type="ECO:0000256" key="5">
    <source>
        <dbReference type="SAM" id="Phobius"/>
    </source>
</evidence>
<dbReference type="PANTHER" id="PTHR23526:SF4">
    <property type="entry name" value="INTEGRAL MEMBRANE TRANSPORT PROTEIN"/>
    <property type="match status" value="1"/>
</dbReference>
<dbReference type="PROSITE" id="PS50850">
    <property type="entry name" value="MFS"/>
    <property type="match status" value="1"/>
</dbReference>
<feature type="transmembrane region" description="Helical" evidence="5">
    <location>
        <begin position="72"/>
        <end position="91"/>
    </location>
</feature>
<dbReference type="InterPro" id="IPR052528">
    <property type="entry name" value="Sugar_transport-like"/>
</dbReference>
<feature type="transmembrane region" description="Helical" evidence="5">
    <location>
        <begin position="7"/>
        <end position="27"/>
    </location>
</feature>
<evidence type="ECO:0000313" key="7">
    <source>
        <dbReference type="EMBL" id="MBB5069316.1"/>
    </source>
</evidence>
<protein>
    <submittedName>
        <fullName evidence="7">MFS family permease</fullName>
    </submittedName>
</protein>
<proteinExistence type="predicted"/>
<evidence type="ECO:0000313" key="8">
    <source>
        <dbReference type="Proteomes" id="UP000580474"/>
    </source>
</evidence>
<dbReference type="GO" id="GO:0022857">
    <property type="term" value="F:transmembrane transporter activity"/>
    <property type="evidence" value="ECO:0007669"/>
    <property type="project" value="InterPro"/>
</dbReference>
<keyword evidence="4 5" id="KW-0472">Membrane</keyword>
<evidence type="ECO:0000256" key="4">
    <source>
        <dbReference type="ARBA" id="ARBA00023136"/>
    </source>
</evidence>
<feature type="domain" description="Major facilitator superfamily (MFS) profile" evidence="6">
    <location>
        <begin position="200"/>
        <end position="393"/>
    </location>
</feature>
<feature type="transmembrane region" description="Helical" evidence="5">
    <location>
        <begin position="274"/>
        <end position="291"/>
    </location>
</feature>
<gene>
    <name evidence="7" type="ORF">BJ969_002404</name>
</gene>
<feature type="transmembrane region" description="Helical" evidence="5">
    <location>
        <begin position="238"/>
        <end position="262"/>
    </location>
</feature>
<sequence length="393" mass="39470">MKFDRRISVLLAHAVLTQVVTFVLRPATTYRALELDVPASWLGVLSGSFALVPLVLALPAGHIVDRLGERRVMIAGGVLLCASGACFLLLGGSVLGLVAGNVLLGTGHLCSVIGQQALVANKTSSARLDAAFGYYTFAASLGQAAGPLLIVVFGGARAIPDTTPIFWGATALAAALLVCSFGISGGTPSAGTAPEGSPGVRELLRLPGLVPALSTSCVVLAAVDLSLVYLPALGAERGIASGVVGGLLGLRAVASMVSRFFLGRSTRLLGRRRLLALSLTASAVGLGLTAAPVPIWVLAVAVLVAGLGLGVGQPLTMSWLAESTPPGLRGRAMSLRLTGNRAGQVVLPGAVGLVASGVGAAGVLLATALGLAGTTFLARRLPLDGGTGENRSE</sequence>
<comment type="subcellular location">
    <subcellularLocation>
        <location evidence="1">Cell membrane</location>
        <topology evidence="1">Multi-pass membrane protein</topology>
    </subcellularLocation>
</comment>
<feature type="transmembrane region" description="Helical" evidence="5">
    <location>
        <begin position="165"/>
        <end position="187"/>
    </location>
</feature>
<evidence type="ECO:0000256" key="1">
    <source>
        <dbReference type="ARBA" id="ARBA00004651"/>
    </source>
</evidence>
<dbReference type="InterPro" id="IPR036259">
    <property type="entry name" value="MFS_trans_sf"/>
</dbReference>
<comment type="caution">
    <text evidence="7">The sequence shown here is derived from an EMBL/GenBank/DDBJ whole genome shotgun (WGS) entry which is preliminary data.</text>
</comment>
<accession>A0A840NAN8</accession>
<keyword evidence="2 5" id="KW-0812">Transmembrane</keyword>
<dbReference type="InterPro" id="IPR020846">
    <property type="entry name" value="MFS_dom"/>
</dbReference>
<name>A0A840NAN8_9PSEU</name>
<dbReference type="EMBL" id="JACHIV010000001">
    <property type="protein sequence ID" value="MBB5069316.1"/>
    <property type="molecule type" value="Genomic_DNA"/>
</dbReference>
<dbReference type="PANTHER" id="PTHR23526">
    <property type="entry name" value="INTEGRAL MEMBRANE TRANSPORT PROTEIN-RELATED"/>
    <property type="match status" value="1"/>
</dbReference>
<dbReference type="Pfam" id="PF07690">
    <property type="entry name" value="MFS_1"/>
    <property type="match status" value="1"/>
</dbReference>
<dbReference type="GO" id="GO:0005886">
    <property type="term" value="C:plasma membrane"/>
    <property type="evidence" value="ECO:0007669"/>
    <property type="project" value="UniProtKB-SubCell"/>
</dbReference>
<feature type="transmembrane region" description="Helical" evidence="5">
    <location>
        <begin position="342"/>
        <end position="372"/>
    </location>
</feature>
<evidence type="ECO:0000259" key="6">
    <source>
        <dbReference type="PROSITE" id="PS50850"/>
    </source>
</evidence>
<feature type="transmembrane region" description="Helical" evidence="5">
    <location>
        <begin position="39"/>
        <end position="60"/>
    </location>
</feature>
<dbReference type="AlphaFoldDB" id="A0A840NAN8"/>
<dbReference type="RefSeq" id="WP_184479013.1">
    <property type="nucleotide sequence ID" value="NZ_JACHIV010000001.1"/>
</dbReference>